<gene>
    <name evidence="2" type="ORF">FH039_05225</name>
</gene>
<feature type="transmembrane region" description="Helical" evidence="1">
    <location>
        <begin position="73"/>
        <end position="95"/>
    </location>
</feature>
<evidence type="ECO:0000256" key="1">
    <source>
        <dbReference type="SAM" id="Phobius"/>
    </source>
</evidence>
<dbReference type="AlphaFoldDB" id="A0A4Y5SN70"/>
<dbReference type="Proteomes" id="UP000306007">
    <property type="component" value="Chromosome"/>
</dbReference>
<evidence type="ECO:0000313" key="3">
    <source>
        <dbReference type="Proteomes" id="UP000306007"/>
    </source>
</evidence>
<keyword evidence="1" id="KW-1133">Transmembrane helix</keyword>
<reference evidence="2 3" key="1">
    <citation type="submission" date="2019-06" db="EMBL/GenBank/DDBJ databases">
        <title>Thermococcus indicus sp. nov., a Fe(III)-reducing hyperthermophilic archaeon isolated from the Onnuri vent field of the Central Indian Ocean ridge.</title>
        <authorList>
            <person name="Lim J.K."/>
            <person name="Kim Y.J."/>
            <person name="Kwon K.K."/>
        </authorList>
    </citation>
    <scope>NUCLEOTIDE SEQUENCE [LARGE SCALE GENOMIC DNA]</scope>
    <source>
        <strain evidence="2 3">IOH1</strain>
    </source>
</reference>
<dbReference type="EMBL" id="CP040846">
    <property type="protein sequence ID" value="QDA32347.1"/>
    <property type="molecule type" value="Genomic_DNA"/>
</dbReference>
<keyword evidence="1" id="KW-0472">Membrane</keyword>
<keyword evidence="3" id="KW-1185">Reference proteome</keyword>
<evidence type="ECO:0000313" key="2">
    <source>
        <dbReference type="EMBL" id="QDA32347.1"/>
    </source>
</evidence>
<accession>A0A4Y5SN70</accession>
<dbReference type="InterPro" id="IPR010397">
    <property type="entry name" value="DUF996"/>
</dbReference>
<sequence length="164" mass="17076">MMGGIGAILTVVGLGFIGFILKLLAVKNIAEATGKGEIFSKYLWAAILNILASLILVGTMWGAILGASKSPGFGLGMMGVGGIIAVILMIAGVWFMKQSYDMISEETGVGMFHTVALLYIAGAILMIVMIGGLLIIIAAILEIIAFFSLPDELEKPGEDAVVVA</sequence>
<feature type="transmembrane region" description="Helical" evidence="1">
    <location>
        <begin position="42"/>
        <end position="67"/>
    </location>
</feature>
<feature type="transmembrane region" description="Helical" evidence="1">
    <location>
        <begin position="116"/>
        <end position="149"/>
    </location>
</feature>
<dbReference type="Pfam" id="PF06195">
    <property type="entry name" value="DUF996"/>
    <property type="match status" value="1"/>
</dbReference>
<name>A0A4Y5SN70_9EURY</name>
<dbReference type="KEGG" id="tic:FH039_05225"/>
<keyword evidence="1" id="KW-0812">Transmembrane</keyword>
<feature type="transmembrane region" description="Helical" evidence="1">
    <location>
        <begin position="6"/>
        <end position="30"/>
    </location>
</feature>
<proteinExistence type="predicted"/>
<protein>
    <submittedName>
        <fullName evidence="2">DUF996 domain-containing protein</fullName>
    </submittedName>
</protein>
<organism evidence="2 3">
    <name type="scientific">Thermococcus indicus</name>
    <dbReference type="NCBI Taxonomy" id="2586643"/>
    <lineage>
        <taxon>Archaea</taxon>
        <taxon>Methanobacteriati</taxon>
        <taxon>Methanobacteriota</taxon>
        <taxon>Thermococci</taxon>
        <taxon>Thermococcales</taxon>
        <taxon>Thermococcaceae</taxon>
        <taxon>Thermococcus</taxon>
    </lineage>
</organism>